<dbReference type="Proteomes" id="UP000324298">
    <property type="component" value="Unassembled WGS sequence"/>
</dbReference>
<dbReference type="GO" id="GO:0009007">
    <property type="term" value="F:site-specific DNA-methyltransferase (adenine-specific) activity"/>
    <property type="evidence" value="ECO:0007669"/>
    <property type="project" value="UniProtKB-EC"/>
</dbReference>
<dbReference type="Pfam" id="PF02384">
    <property type="entry name" value="N6_Mtase"/>
    <property type="match status" value="1"/>
</dbReference>
<evidence type="ECO:0000313" key="10">
    <source>
        <dbReference type="EMBL" id="KAA0889839.1"/>
    </source>
</evidence>
<evidence type="ECO:0000256" key="6">
    <source>
        <dbReference type="ARBA" id="ARBA00022747"/>
    </source>
</evidence>
<dbReference type="GO" id="GO:0009307">
    <property type="term" value="P:DNA restriction-modification system"/>
    <property type="evidence" value="ECO:0007669"/>
    <property type="project" value="UniProtKB-KW"/>
</dbReference>
<dbReference type="SUPFAM" id="SSF53335">
    <property type="entry name" value="S-adenosyl-L-methionine-dependent methyltransferases"/>
    <property type="match status" value="1"/>
</dbReference>
<evidence type="ECO:0000256" key="1">
    <source>
        <dbReference type="ARBA" id="ARBA00006594"/>
    </source>
</evidence>
<proteinExistence type="inferred from homology"/>
<evidence type="ECO:0000259" key="8">
    <source>
        <dbReference type="Pfam" id="PF02384"/>
    </source>
</evidence>
<dbReference type="InterPro" id="IPR002052">
    <property type="entry name" value="DNA_methylase_N6_adenine_CS"/>
</dbReference>
<evidence type="ECO:0000259" key="9">
    <source>
        <dbReference type="Pfam" id="PF12161"/>
    </source>
</evidence>
<comment type="similarity">
    <text evidence="1">Belongs to the N(4)/N(6)-methyltransferase family.</text>
</comment>
<dbReference type="RefSeq" id="WP_149308463.1">
    <property type="nucleotide sequence ID" value="NZ_SRSD01000008.1"/>
</dbReference>
<keyword evidence="3 10" id="KW-0489">Methyltransferase</keyword>
<keyword evidence="5" id="KW-0949">S-adenosyl-L-methionine</keyword>
<organism evidence="10 11">
    <name type="scientific">Oryzomonas rubra</name>
    <dbReference type="NCBI Taxonomy" id="2509454"/>
    <lineage>
        <taxon>Bacteria</taxon>
        <taxon>Pseudomonadati</taxon>
        <taxon>Thermodesulfobacteriota</taxon>
        <taxon>Desulfuromonadia</taxon>
        <taxon>Geobacterales</taxon>
        <taxon>Geobacteraceae</taxon>
        <taxon>Oryzomonas</taxon>
    </lineage>
</organism>
<dbReference type="Pfam" id="PF12161">
    <property type="entry name" value="HsdM_N"/>
    <property type="match status" value="1"/>
</dbReference>
<gene>
    <name evidence="10" type="ORF">ET418_13790</name>
</gene>
<keyword evidence="6" id="KW-0680">Restriction system</keyword>
<evidence type="ECO:0000256" key="2">
    <source>
        <dbReference type="ARBA" id="ARBA00011900"/>
    </source>
</evidence>
<dbReference type="EMBL" id="SRSD01000008">
    <property type="protein sequence ID" value="KAA0889839.1"/>
    <property type="molecule type" value="Genomic_DNA"/>
</dbReference>
<feature type="domain" description="N6 adenine-specific DNA methyltransferase N-terminal" evidence="9">
    <location>
        <begin position="6"/>
        <end position="147"/>
    </location>
</feature>
<dbReference type="InterPro" id="IPR022749">
    <property type="entry name" value="D12N6_MeTrfase_N"/>
</dbReference>
<accession>A0A5A9XC51</accession>
<comment type="caution">
    <text evidence="10">The sequence shown here is derived from an EMBL/GenBank/DDBJ whole genome shotgun (WGS) entry which is preliminary data.</text>
</comment>
<dbReference type="AlphaFoldDB" id="A0A5A9XC51"/>
<evidence type="ECO:0000256" key="5">
    <source>
        <dbReference type="ARBA" id="ARBA00022691"/>
    </source>
</evidence>
<dbReference type="GO" id="GO:0032259">
    <property type="term" value="P:methylation"/>
    <property type="evidence" value="ECO:0007669"/>
    <property type="project" value="UniProtKB-KW"/>
</dbReference>
<evidence type="ECO:0000313" key="11">
    <source>
        <dbReference type="Proteomes" id="UP000324298"/>
    </source>
</evidence>
<name>A0A5A9XC51_9BACT</name>
<dbReference type="GO" id="GO:0003677">
    <property type="term" value="F:DNA binding"/>
    <property type="evidence" value="ECO:0007669"/>
    <property type="project" value="InterPro"/>
</dbReference>
<dbReference type="PROSITE" id="PS00092">
    <property type="entry name" value="N6_MTASE"/>
    <property type="match status" value="1"/>
</dbReference>
<dbReference type="EC" id="2.1.1.72" evidence="2"/>
<dbReference type="InterPro" id="IPR003356">
    <property type="entry name" value="DNA_methylase_A-5"/>
</dbReference>
<protein>
    <recommendedName>
        <fullName evidence="2">site-specific DNA-methyltransferase (adenine-specific)</fullName>
        <ecNumber evidence="2">2.1.1.72</ecNumber>
    </recommendedName>
</protein>
<evidence type="ECO:0000256" key="7">
    <source>
        <dbReference type="ARBA" id="ARBA00047942"/>
    </source>
</evidence>
<feature type="domain" description="DNA methylase adenine-specific" evidence="8">
    <location>
        <begin position="162"/>
        <end position="461"/>
    </location>
</feature>
<evidence type="ECO:0000256" key="3">
    <source>
        <dbReference type="ARBA" id="ARBA00022603"/>
    </source>
</evidence>
<comment type="catalytic activity">
    <reaction evidence="7">
        <text>a 2'-deoxyadenosine in DNA + S-adenosyl-L-methionine = an N(6)-methyl-2'-deoxyadenosine in DNA + S-adenosyl-L-homocysteine + H(+)</text>
        <dbReference type="Rhea" id="RHEA:15197"/>
        <dbReference type="Rhea" id="RHEA-COMP:12418"/>
        <dbReference type="Rhea" id="RHEA-COMP:12419"/>
        <dbReference type="ChEBI" id="CHEBI:15378"/>
        <dbReference type="ChEBI" id="CHEBI:57856"/>
        <dbReference type="ChEBI" id="CHEBI:59789"/>
        <dbReference type="ChEBI" id="CHEBI:90615"/>
        <dbReference type="ChEBI" id="CHEBI:90616"/>
        <dbReference type="EC" id="2.1.1.72"/>
    </reaction>
</comment>
<dbReference type="InterPro" id="IPR038333">
    <property type="entry name" value="T1MK-like_N_sf"/>
</dbReference>
<dbReference type="Gene3D" id="1.20.1260.30">
    <property type="match status" value="1"/>
</dbReference>
<dbReference type="Gene3D" id="3.40.50.150">
    <property type="entry name" value="Vaccinia Virus protein VP39"/>
    <property type="match status" value="1"/>
</dbReference>
<evidence type="ECO:0000256" key="4">
    <source>
        <dbReference type="ARBA" id="ARBA00022679"/>
    </source>
</evidence>
<dbReference type="GO" id="GO:0008170">
    <property type="term" value="F:N-methyltransferase activity"/>
    <property type="evidence" value="ECO:0007669"/>
    <property type="project" value="InterPro"/>
</dbReference>
<dbReference type="InterPro" id="IPR029063">
    <property type="entry name" value="SAM-dependent_MTases_sf"/>
</dbReference>
<dbReference type="PRINTS" id="PR00507">
    <property type="entry name" value="N12N6MTFRASE"/>
</dbReference>
<dbReference type="OrthoDB" id="9784823at2"/>
<dbReference type="PANTHER" id="PTHR42933:SF3">
    <property type="entry name" value="TYPE I RESTRICTION ENZYME MJAVIII METHYLASE SUBUNIT"/>
    <property type="match status" value="1"/>
</dbReference>
<dbReference type="InterPro" id="IPR051537">
    <property type="entry name" value="DNA_Adenine_Mtase"/>
</dbReference>
<keyword evidence="4 10" id="KW-0808">Transferase</keyword>
<keyword evidence="11" id="KW-1185">Reference proteome</keyword>
<reference evidence="10 11" key="1">
    <citation type="submission" date="2019-04" db="EMBL/GenBank/DDBJ databases">
        <title>Geobacter ruber sp. nov., ferric-reducing bacteria isolated from paddy soil.</title>
        <authorList>
            <person name="Xu Z."/>
            <person name="Masuda Y."/>
            <person name="Itoh H."/>
            <person name="Senoo K."/>
        </authorList>
    </citation>
    <scope>NUCLEOTIDE SEQUENCE [LARGE SCALE GENOMIC DNA]</scope>
    <source>
        <strain evidence="10 11">Red88</strain>
    </source>
</reference>
<sequence length="840" mass="95987">MLSPQLRRKVHDLWSLFWSSGLSNPLVAIEQITYLLFIRQLEALDRVRVKAGKTSIYALTKEEKSKHKKEKTTPPDYEKCRWSYIRQNVSFGLLNDTVFPWLRSLESRVGPAQNGNTTLGRISGRLSDAYFILDVNKTDTLKRAVSLIDDLFRQLDTRSVNSDIMGDIFEYLLEEVKESGKNGQFRTPRHVIRFMVQLLDPELKADVKILDPACGSGGFLLNSLLHWKAEHTASDVLRLEWDGTPHDVLPVWPEGEKLNFSNIFHGYDNDRTMVRIAWMNLILHDLEIPEIHQLDALSKRLKDEESGTYDYILANPPFSGSVDEGDLSENRQRFPRNGKGAVPITNRSELLFVWLMLDLLKIGGRAAVIVPDGVLFGSTKAHRELRRQLLFENTLEAVVSLPANMFQPYSGVKTSILLFQKAGDPVAAGSEPRTREVWFYEITDEAFSLDQKRKALNGQDNDLWDGLEKFKAWNSYRQGDAKDLKGETLSSLRAAAIAKDYHQPDYWEERWRSVDDEFLAIFPEKSGDKGHTYPLHELWPQDFKLFDHADTRGSRQYDDAVLAIVRPKFEKTIGTLVEQTVKHAYDTARKPDVEKAIAAAEKNVKAVANQLNKQVRDKGLLDREFDQYGLNALKTVLKEMTAKVKEWAATVRIPEKKPKKTAAEPNVERTVNVLVPLLSELAKLDGYNVWRRSHKPECYAGKLTLSDNGEPKREPTLHSWIVPVRHWAELESWGEHPKTKKTVNKPTHQGGVIDPEYLVWLRDTLKVFDDDATVKEDFLHRLDPDCLEALDFNLSAGRHKPFIFDAGLHRPPTELIGELQAIHGEVKKRLEKLLTLIEAK</sequence>
<dbReference type="PANTHER" id="PTHR42933">
    <property type="entry name" value="SLR6095 PROTEIN"/>
    <property type="match status" value="1"/>
</dbReference>